<evidence type="ECO:0000256" key="5">
    <source>
        <dbReference type="ARBA" id="ARBA00022759"/>
    </source>
</evidence>
<keyword evidence="17" id="KW-1185">Reference proteome</keyword>
<evidence type="ECO:0000256" key="8">
    <source>
        <dbReference type="ARBA" id="ARBA00022908"/>
    </source>
</evidence>
<evidence type="ECO:0000313" key="16">
    <source>
        <dbReference type="EMBL" id="TPX57274.1"/>
    </source>
</evidence>
<keyword evidence="10" id="KW-0239">DNA-directed DNA polymerase</keyword>
<evidence type="ECO:0000256" key="10">
    <source>
        <dbReference type="ARBA" id="ARBA00022932"/>
    </source>
</evidence>
<keyword evidence="3" id="KW-0540">Nuclease</keyword>
<dbReference type="GO" id="GO:0015074">
    <property type="term" value="P:DNA integration"/>
    <property type="evidence" value="ECO:0007669"/>
    <property type="project" value="UniProtKB-KW"/>
</dbReference>
<proteinExistence type="predicted"/>
<accession>A0A507E043</accession>
<dbReference type="GO" id="GO:0004519">
    <property type="term" value="F:endonuclease activity"/>
    <property type="evidence" value="ECO:0007669"/>
    <property type="project" value="UniProtKB-KW"/>
</dbReference>
<dbReference type="GO" id="GO:0016787">
    <property type="term" value="F:hydrolase activity"/>
    <property type="evidence" value="ECO:0007669"/>
    <property type="project" value="UniProtKB-KW"/>
</dbReference>
<keyword evidence="9" id="KW-0695">RNA-directed DNA polymerase</keyword>
<keyword evidence="4" id="KW-0479">Metal-binding</keyword>
<dbReference type="GO" id="GO:0003964">
    <property type="term" value="F:RNA-directed DNA polymerase activity"/>
    <property type="evidence" value="ECO:0007669"/>
    <property type="project" value="UniProtKB-KW"/>
</dbReference>
<dbReference type="PROSITE" id="PS50994">
    <property type="entry name" value="INTEGRASE"/>
    <property type="match status" value="1"/>
</dbReference>
<evidence type="ECO:0000313" key="17">
    <source>
        <dbReference type="Proteomes" id="UP000318582"/>
    </source>
</evidence>
<dbReference type="InterPro" id="IPR039537">
    <property type="entry name" value="Retrotran_Ty1/copia-like"/>
</dbReference>
<dbReference type="GO" id="GO:0003887">
    <property type="term" value="F:DNA-directed DNA polymerase activity"/>
    <property type="evidence" value="ECO:0007669"/>
    <property type="project" value="UniProtKB-KW"/>
</dbReference>
<dbReference type="Gene3D" id="3.30.420.10">
    <property type="entry name" value="Ribonuclease H-like superfamily/Ribonuclease H"/>
    <property type="match status" value="1"/>
</dbReference>
<keyword evidence="6" id="KW-0378">Hydrolase</keyword>
<comment type="catalytic activity">
    <reaction evidence="13">
        <text>DNA(n) + a 2'-deoxyribonucleoside 5'-triphosphate = DNA(n+1) + diphosphate</text>
        <dbReference type="Rhea" id="RHEA:22508"/>
        <dbReference type="Rhea" id="RHEA-COMP:17339"/>
        <dbReference type="Rhea" id="RHEA-COMP:17340"/>
        <dbReference type="ChEBI" id="CHEBI:33019"/>
        <dbReference type="ChEBI" id="CHEBI:61560"/>
        <dbReference type="ChEBI" id="CHEBI:173112"/>
        <dbReference type="EC" id="2.7.7.7"/>
    </reaction>
</comment>
<dbReference type="GO" id="GO:0003676">
    <property type="term" value="F:nucleic acid binding"/>
    <property type="evidence" value="ECO:0007669"/>
    <property type="project" value="InterPro"/>
</dbReference>
<evidence type="ECO:0000256" key="13">
    <source>
        <dbReference type="ARBA" id="ARBA00049244"/>
    </source>
</evidence>
<keyword evidence="11" id="KW-0233">DNA recombination</keyword>
<dbReference type="GO" id="GO:0032196">
    <property type="term" value="P:transposition"/>
    <property type="evidence" value="ECO:0007669"/>
    <property type="project" value="UniProtKB-KW"/>
</dbReference>
<keyword evidence="8" id="KW-0229">DNA integration</keyword>
<evidence type="ECO:0000256" key="12">
    <source>
        <dbReference type="ARBA" id="ARBA00048173"/>
    </source>
</evidence>
<feature type="region of interest" description="Disordered" evidence="14">
    <location>
        <begin position="1"/>
        <end position="30"/>
    </location>
</feature>
<evidence type="ECO:0000256" key="1">
    <source>
        <dbReference type="ARBA" id="ARBA00022578"/>
    </source>
</evidence>
<evidence type="ECO:0000256" key="11">
    <source>
        <dbReference type="ARBA" id="ARBA00023172"/>
    </source>
</evidence>
<keyword evidence="5" id="KW-0255">Endonuclease</keyword>
<evidence type="ECO:0000256" key="3">
    <source>
        <dbReference type="ARBA" id="ARBA00022722"/>
    </source>
</evidence>
<gene>
    <name evidence="16" type="ORF">PhCBS80983_g03972</name>
</gene>
<dbReference type="Proteomes" id="UP000318582">
    <property type="component" value="Unassembled WGS sequence"/>
</dbReference>
<comment type="caution">
    <text evidence="16">The sequence shown here is derived from an EMBL/GenBank/DDBJ whole genome shotgun (WGS) entry which is preliminary data.</text>
</comment>
<evidence type="ECO:0000256" key="2">
    <source>
        <dbReference type="ARBA" id="ARBA00022695"/>
    </source>
</evidence>
<feature type="compositionally biased region" description="Polar residues" evidence="14">
    <location>
        <begin position="16"/>
        <end position="28"/>
    </location>
</feature>
<evidence type="ECO:0000256" key="4">
    <source>
        <dbReference type="ARBA" id="ARBA00022723"/>
    </source>
</evidence>
<evidence type="ECO:0000259" key="15">
    <source>
        <dbReference type="PROSITE" id="PS50994"/>
    </source>
</evidence>
<protein>
    <recommendedName>
        <fullName evidence="15">Integrase catalytic domain-containing protein</fullName>
    </recommendedName>
</protein>
<dbReference type="InterPro" id="IPR012337">
    <property type="entry name" value="RNaseH-like_sf"/>
</dbReference>
<evidence type="ECO:0000256" key="6">
    <source>
        <dbReference type="ARBA" id="ARBA00022801"/>
    </source>
</evidence>
<keyword evidence="1" id="KW-0815">Transposition</keyword>
<dbReference type="STRING" id="109895.A0A507E043"/>
<dbReference type="GO" id="GO:0006310">
    <property type="term" value="P:DNA recombination"/>
    <property type="evidence" value="ECO:0007669"/>
    <property type="project" value="UniProtKB-KW"/>
</dbReference>
<reference evidence="16 17" key="1">
    <citation type="journal article" date="2019" name="Sci. Rep.">
        <title>Comparative genomics of chytrid fungi reveal insights into the obligate biotrophic and pathogenic lifestyle of Synchytrium endobioticum.</title>
        <authorList>
            <person name="van de Vossenberg B.T.L.H."/>
            <person name="Warris S."/>
            <person name="Nguyen H.D.T."/>
            <person name="van Gent-Pelzer M.P.E."/>
            <person name="Joly D.L."/>
            <person name="van de Geest H.C."/>
            <person name="Bonants P.J.M."/>
            <person name="Smith D.S."/>
            <person name="Levesque C.A."/>
            <person name="van der Lee T.A.J."/>
        </authorList>
    </citation>
    <scope>NUCLEOTIDE SEQUENCE [LARGE SCALE GENOMIC DNA]</scope>
    <source>
        <strain evidence="16 17">CBS 809.83</strain>
    </source>
</reference>
<feature type="domain" description="Integrase catalytic" evidence="15">
    <location>
        <begin position="1"/>
        <end position="86"/>
    </location>
</feature>
<keyword evidence="2" id="KW-0548">Nucleotidyltransferase</keyword>
<keyword evidence="7" id="KW-0460">Magnesium</keyword>
<keyword evidence="10" id="KW-0808">Transferase</keyword>
<dbReference type="PANTHER" id="PTHR42648">
    <property type="entry name" value="TRANSPOSASE, PUTATIVE-RELATED"/>
    <property type="match status" value="1"/>
</dbReference>
<feature type="compositionally biased region" description="Basic and acidic residues" evidence="14">
    <location>
        <begin position="1"/>
        <end position="14"/>
    </location>
</feature>
<name>A0A507E043_9FUNG</name>
<dbReference type="GO" id="GO:0046872">
    <property type="term" value="F:metal ion binding"/>
    <property type="evidence" value="ECO:0007669"/>
    <property type="project" value="UniProtKB-KW"/>
</dbReference>
<evidence type="ECO:0000256" key="9">
    <source>
        <dbReference type="ARBA" id="ARBA00022918"/>
    </source>
</evidence>
<dbReference type="AlphaFoldDB" id="A0A507E043"/>
<dbReference type="PANTHER" id="PTHR42648:SF11">
    <property type="entry name" value="TRANSPOSON TY4-P GAG-POL POLYPROTEIN"/>
    <property type="match status" value="1"/>
</dbReference>
<evidence type="ECO:0000256" key="7">
    <source>
        <dbReference type="ARBA" id="ARBA00022842"/>
    </source>
</evidence>
<comment type="catalytic activity">
    <reaction evidence="12">
        <text>DNA(n) + a 2'-deoxyribonucleoside 5'-triphosphate = DNA(n+1) + diphosphate</text>
        <dbReference type="Rhea" id="RHEA:22508"/>
        <dbReference type="Rhea" id="RHEA-COMP:17339"/>
        <dbReference type="Rhea" id="RHEA-COMP:17340"/>
        <dbReference type="ChEBI" id="CHEBI:33019"/>
        <dbReference type="ChEBI" id="CHEBI:61560"/>
        <dbReference type="ChEBI" id="CHEBI:173112"/>
        <dbReference type="EC" id="2.7.7.49"/>
    </reaction>
</comment>
<organism evidence="16 17">
    <name type="scientific">Powellomyces hirtus</name>
    <dbReference type="NCBI Taxonomy" id="109895"/>
    <lineage>
        <taxon>Eukaryota</taxon>
        <taxon>Fungi</taxon>
        <taxon>Fungi incertae sedis</taxon>
        <taxon>Chytridiomycota</taxon>
        <taxon>Chytridiomycota incertae sedis</taxon>
        <taxon>Chytridiomycetes</taxon>
        <taxon>Spizellomycetales</taxon>
        <taxon>Powellomycetaceae</taxon>
        <taxon>Powellomyces</taxon>
    </lineage>
</organism>
<dbReference type="InterPro" id="IPR036397">
    <property type="entry name" value="RNaseH_sf"/>
</dbReference>
<dbReference type="GO" id="GO:0005634">
    <property type="term" value="C:nucleus"/>
    <property type="evidence" value="ECO:0007669"/>
    <property type="project" value="UniProtKB-ARBA"/>
</dbReference>
<dbReference type="EMBL" id="QEAQ01000055">
    <property type="protein sequence ID" value="TPX57274.1"/>
    <property type="molecule type" value="Genomic_DNA"/>
</dbReference>
<dbReference type="SUPFAM" id="SSF53098">
    <property type="entry name" value="Ribonuclease H-like"/>
    <property type="match status" value="1"/>
</dbReference>
<dbReference type="InterPro" id="IPR001584">
    <property type="entry name" value="Integrase_cat-core"/>
</dbReference>
<sequence>MSNLLRDHFKEKGTQHQRSSVNTPQQNGVAERANRTLVEMGRCLLKQSGLDKRFWGEAIMTAVYLRNRSPTVACPKMPYEMFHGIPPSLGRLDALPMPTFNPTSARSWMMLPSSASCWDIAPTARNTGLWTYRLRRSCSPGVSNHPSSLLRCAKGLRRAPKWELA</sequence>
<evidence type="ECO:0000256" key="14">
    <source>
        <dbReference type="SAM" id="MobiDB-lite"/>
    </source>
</evidence>